<dbReference type="Pfam" id="PF01510">
    <property type="entry name" value="Amidase_2"/>
    <property type="match status" value="1"/>
</dbReference>
<sequence length="686" mass="71805">MLFSALAVTALTVSAFYGVLPGTSRNDEPAPTTLAEQPLEGVGGGTTVREISQDKPFSLVALTGDDLTGTSAKIRARRDDGSWGPWYEAEALESNADDSQRHGPRGTDPVFVGRTTAVQISVTRPTHAPVTQPRTGAGLGYKPVNVEESIGTHLNAVLITPRQAPAGDASTLPTGAVIPGQPPAIITRAQWGADESMRCGNPVYDDGVKAAIVHHTAGSNDYEPSDSAAIVNAIYAYHTKTLGWCDLAYNALVDKYGQVFEGHAGGMDRAVEGSHTGGFNKDTWGVAMLGDFDVVPPTDVQIRQVARLIGWRLGLDHVDPKGTVALTSAGGSYTFIPAGVTPTLPTIFSHRDVGITDCPGNAAYAKLGEIRDLAARFLVPPGPPTLSDQLRGGAIFARWQASGGAKGPLGAPTSPEAAAEGDARYSTFTHGAIYWSPSTGAAPLTGAIYAAWADLGYERGLLGLPTSGEIDEPQWVVQNFQHGTLNFDRETGQVTRVVDGVVSPGVVRPVVDGVVSPGEASAGSVRLGLVRPGVVRPGLVRPGVVSPVDGVVRPVVPRPVSGCAPEGFRPVGSGGSWMPNCDRPEDSAESSSLGRSVTRAARVNSWASVLGWEPATNSAVATAANGLATATAATALRARESLRRRRFGTEVSSISGGHVPVAERPDHRRHRCYECDWCESGDETES</sequence>
<feature type="region of interest" description="Disordered" evidence="2">
    <location>
        <begin position="574"/>
        <end position="593"/>
    </location>
</feature>
<dbReference type="Pfam" id="PF08310">
    <property type="entry name" value="LGFP"/>
    <property type="match status" value="1"/>
</dbReference>
<gene>
    <name evidence="4" type="ORF">BST26_21305</name>
</gene>
<protein>
    <submittedName>
        <fullName evidence="4">Cold-shock protein</fullName>
    </submittedName>
</protein>
<dbReference type="GO" id="GO:0008745">
    <property type="term" value="F:N-acetylmuramoyl-L-alanine amidase activity"/>
    <property type="evidence" value="ECO:0007669"/>
    <property type="project" value="InterPro"/>
</dbReference>
<dbReference type="CDD" id="cd06583">
    <property type="entry name" value="PGRP"/>
    <property type="match status" value="1"/>
</dbReference>
<dbReference type="SMART" id="SM00701">
    <property type="entry name" value="PGRP"/>
    <property type="match status" value="1"/>
</dbReference>
<evidence type="ECO:0000313" key="4">
    <source>
        <dbReference type="EMBL" id="ORA61415.1"/>
    </source>
</evidence>
<dbReference type="GO" id="GO:0009253">
    <property type="term" value="P:peptidoglycan catabolic process"/>
    <property type="evidence" value="ECO:0007669"/>
    <property type="project" value="InterPro"/>
</dbReference>
<dbReference type="Proteomes" id="UP000192801">
    <property type="component" value="Unassembled WGS sequence"/>
</dbReference>
<evidence type="ECO:0000256" key="2">
    <source>
        <dbReference type="SAM" id="MobiDB-lite"/>
    </source>
</evidence>
<evidence type="ECO:0000256" key="1">
    <source>
        <dbReference type="ARBA" id="ARBA00007553"/>
    </source>
</evidence>
<dbReference type="PANTHER" id="PTHR11022:SF41">
    <property type="entry name" value="PEPTIDOGLYCAN-RECOGNITION PROTEIN LC-RELATED"/>
    <property type="match status" value="1"/>
</dbReference>
<dbReference type="InterPro" id="IPR015510">
    <property type="entry name" value="PGRP"/>
</dbReference>
<feature type="domain" description="Peptidoglycan recognition protein family" evidence="3">
    <location>
        <begin position="183"/>
        <end position="331"/>
    </location>
</feature>
<dbReference type="EMBL" id="MVHS01000103">
    <property type="protein sequence ID" value="ORA61415.1"/>
    <property type="molecule type" value="Genomic_DNA"/>
</dbReference>
<keyword evidence="5" id="KW-1185">Reference proteome</keyword>
<dbReference type="SUPFAM" id="SSF55846">
    <property type="entry name" value="N-acetylmuramoyl-L-alanine amidase-like"/>
    <property type="match status" value="1"/>
</dbReference>
<comment type="similarity">
    <text evidence="1">Belongs to the N-acetylmuramoyl-L-alanine amidase 2 family.</text>
</comment>
<organism evidence="4 5">
    <name type="scientific">Mycolicibacterium insubricum</name>
    <dbReference type="NCBI Taxonomy" id="444597"/>
    <lineage>
        <taxon>Bacteria</taxon>
        <taxon>Bacillati</taxon>
        <taxon>Actinomycetota</taxon>
        <taxon>Actinomycetes</taxon>
        <taxon>Mycobacteriales</taxon>
        <taxon>Mycobacteriaceae</taxon>
        <taxon>Mycolicibacterium</taxon>
    </lineage>
</organism>
<comment type="caution">
    <text evidence="4">The sequence shown here is derived from an EMBL/GenBank/DDBJ whole genome shotgun (WGS) entry which is preliminary data.</text>
</comment>
<dbReference type="PANTHER" id="PTHR11022">
    <property type="entry name" value="PEPTIDOGLYCAN RECOGNITION PROTEIN"/>
    <property type="match status" value="1"/>
</dbReference>
<dbReference type="GO" id="GO:0008270">
    <property type="term" value="F:zinc ion binding"/>
    <property type="evidence" value="ECO:0007669"/>
    <property type="project" value="InterPro"/>
</dbReference>
<feature type="region of interest" description="Disordered" evidence="2">
    <location>
        <begin position="21"/>
        <end position="45"/>
    </location>
</feature>
<name>A0A1X0CMW0_9MYCO</name>
<accession>A0A1X0CMW0</accession>
<dbReference type="InterPro" id="IPR006619">
    <property type="entry name" value="PGRP_domain_met/bac"/>
</dbReference>
<evidence type="ECO:0000259" key="3">
    <source>
        <dbReference type="SMART" id="SM00701"/>
    </source>
</evidence>
<reference evidence="4 5" key="1">
    <citation type="submission" date="2016-12" db="EMBL/GenBank/DDBJ databases">
        <title>The new phylogeny of genus Mycobacterium.</title>
        <authorList>
            <person name="Tortoli E."/>
            <person name="Trovato A."/>
            <person name="Cirillo D.M."/>
        </authorList>
    </citation>
    <scope>NUCLEOTIDE SEQUENCE [LARGE SCALE GENOMIC DNA]</scope>
    <source>
        <strain evidence="4 5">DSM 45130</strain>
    </source>
</reference>
<dbReference type="STRING" id="444597.BST26_21305"/>
<proteinExistence type="inferred from homology"/>
<dbReference type="Gene3D" id="3.40.80.10">
    <property type="entry name" value="Peptidoglycan recognition protein-like"/>
    <property type="match status" value="1"/>
</dbReference>
<dbReference type="InterPro" id="IPR013207">
    <property type="entry name" value="LGFP"/>
</dbReference>
<dbReference type="InterPro" id="IPR002502">
    <property type="entry name" value="Amidase_domain"/>
</dbReference>
<dbReference type="AlphaFoldDB" id="A0A1X0CMW0"/>
<dbReference type="InterPro" id="IPR036505">
    <property type="entry name" value="Amidase/PGRP_sf"/>
</dbReference>
<evidence type="ECO:0000313" key="5">
    <source>
        <dbReference type="Proteomes" id="UP000192801"/>
    </source>
</evidence>